<dbReference type="InterPro" id="IPR000408">
    <property type="entry name" value="Reg_chr_condens"/>
</dbReference>
<gene>
    <name evidence="7" type="ORF">M9Y10_037313</name>
</gene>
<dbReference type="InterPro" id="IPR009091">
    <property type="entry name" value="RCC1/BLIP-II"/>
</dbReference>
<sequence>MKVCGYNKDFRLGEASNAQSAYRFACITPPLNSHINISFLLSFSAFGDHSFWITKDGRGYAVGSNENGQITGTFDAKIYDKEFLIDIKDSNNQNYQFISAVCGTSYTLYLISRDTERTYQLAFSHTISNSKNPLFLNINSHTPKYLFGGSETSASIDTEGQIYIITKAVFTSPNTPIQSFTLPGGEKAVSIACCDTFVIVLSNRGRLFESSTKTINFSVIKEIEGKMIVEISGAGNNCLAVCKDGKVYGRGSNKRGQLGFEKERSNISEFTLISSLSKHKIISASAGLNHSLFITSEGKVLACGSNGNGQLLTSSEPSRADVFSPVETVVSSGASFCIAGTGISCVFVGCKPPINTPNRVINEEERMIRLESENLLLMKELLTQKEEINRLKCQIPKEEDEKIPRSIEILDADTIQNLRKIRDIGFGSSGHVIEVGKEEKYALKVMNTSNSSVEKLRQFIGEYEKMNMLCHPNIVNVFGIFLSDEENPPSILLEFCPKDLQSAVMSSSLTNVEVAKMIYQIAEAMDYIHKKKLIHRDLKPSNILIGSDGLIKISDFGIAKLMTAEGQSMTSGVGTQKFMAPEILREVKYNEKVDVYSFGVLLFYILSAGNLPKISLVDVGNGKKAKIPNEFTEFAKSLIDSCWNFDANDRPSFEEIVKLIIKNDFSVVELSKSEVNDVRCFVESHKKKAS</sequence>
<dbReference type="SUPFAM" id="SSF50985">
    <property type="entry name" value="RCC1/BLIP-II"/>
    <property type="match status" value="2"/>
</dbReference>
<evidence type="ECO:0000256" key="5">
    <source>
        <dbReference type="PROSITE-ProRule" id="PRU10141"/>
    </source>
</evidence>
<dbReference type="PROSITE" id="PS00108">
    <property type="entry name" value="PROTEIN_KINASE_ST"/>
    <property type="match status" value="1"/>
</dbReference>
<feature type="domain" description="Protein kinase" evidence="6">
    <location>
        <begin position="418"/>
        <end position="666"/>
    </location>
</feature>
<dbReference type="Pfam" id="PF00069">
    <property type="entry name" value="Pkinase"/>
    <property type="match status" value="1"/>
</dbReference>
<evidence type="ECO:0000313" key="7">
    <source>
        <dbReference type="EMBL" id="KAK8836791.1"/>
    </source>
</evidence>
<comment type="subcellular location">
    <subcellularLocation>
        <location evidence="1">Membrane</location>
        <topology evidence="1">Single-pass membrane protein</topology>
    </subcellularLocation>
</comment>
<dbReference type="PROSITE" id="PS00626">
    <property type="entry name" value="RCC1_2"/>
    <property type="match status" value="1"/>
</dbReference>
<accession>A0ABR2GT15</accession>
<comment type="caution">
    <text evidence="7">The sequence shown here is derived from an EMBL/GenBank/DDBJ whole genome shotgun (WGS) entry which is preliminary data.</text>
</comment>
<dbReference type="PROSITE" id="PS50011">
    <property type="entry name" value="PROTEIN_KINASE_DOM"/>
    <property type="match status" value="1"/>
</dbReference>
<evidence type="ECO:0000313" key="8">
    <source>
        <dbReference type="Proteomes" id="UP001470230"/>
    </source>
</evidence>
<dbReference type="Proteomes" id="UP001470230">
    <property type="component" value="Unassembled WGS sequence"/>
</dbReference>
<evidence type="ECO:0000256" key="3">
    <source>
        <dbReference type="ARBA" id="ARBA00022840"/>
    </source>
</evidence>
<keyword evidence="3 5" id="KW-0067">ATP-binding</keyword>
<dbReference type="InterPro" id="IPR011009">
    <property type="entry name" value="Kinase-like_dom_sf"/>
</dbReference>
<feature type="repeat" description="RCC1" evidence="4">
    <location>
        <begin position="245"/>
        <end position="297"/>
    </location>
</feature>
<name>A0ABR2GT15_9EUKA</name>
<dbReference type="InterPro" id="IPR050122">
    <property type="entry name" value="RTK"/>
</dbReference>
<dbReference type="Gene3D" id="1.10.510.10">
    <property type="entry name" value="Transferase(Phosphotransferase) domain 1"/>
    <property type="match status" value="1"/>
</dbReference>
<evidence type="ECO:0000256" key="1">
    <source>
        <dbReference type="ARBA" id="ARBA00004167"/>
    </source>
</evidence>
<dbReference type="PANTHER" id="PTHR24416">
    <property type="entry name" value="TYROSINE-PROTEIN KINASE RECEPTOR"/>
    <property type="match status" value="1"/>
</dbReference>
<evidence type="ECO:0000256" key="2">
    <source>
        <dbReference type="ARBA" id="ARBA00022741"/>
    </source>
</evidence>
<dbReference type="Gene3D" id="2.130.10.30">
    <property type="entry name" value="Regulator of chromosome condensation 1/beta-lactamase-inhibitor protein II"/>
    <property type="match status" value="2"/>
</dbReference>
<proteinExistence type="predicted"/>
<dbReference type="InterPro" id="IPR008271">
    <property type="entry name" value="Ser/Thr_kinase_AS"/>
</dbReference>
<evidence type="ECO:0000259" key="6">
    <source>
        <dbReference type="PROSITE" id="PS50011"/>
    </source>
</evidence>
<dbReference type="Pfam" id="PF13540">
    <property type="entry name" value="RCC1_2"/>
    <property type="match status" value="1"/>
</dbReference>
<keyword evidence="2 5" id="KW-0547">Nucleotide-binding</keyword>
<dbReference type="InterPro" id="IPR000719">
    <property type="entry name" value="Prot_kinase_dom"/>
</dbReference>
<organism evidence="7 8">
    <name type="scientific">Tritrichomonas musculus</name>
    <dbReference type="NCBI Taxonomy" id="1915356"/>
    <lineage>
        <taxon>Eukaryota</taxon>
        <taxon>Metamonada</taxon>
        <taxon>Parabasalia</taxon>
        <taxon>Tritrichomonadida</taxon>
        <taxon>Tritrichomonadidae</taxon>
        <taxon>Tritrichomonas</taxon>
    </lineage>
</organism>
<dbReference type="PROSITE" id="PS00107">
    <property type="entry name" value="PROTEIN_KINASE_ATP"/>
    <property type="match status" value="1"/>
</dbReference>
<dbReference type="PROSITE" id="PS50012">
    <property type="entry name" value="RCC1_3"/>
    <property type="match status" value="1"/>
</dbReference>
<dbReference type="EMBL" id="JAPFFF010000063">
    <property type="protein sequence ID" value="KAK8836791.1"/>
    <property type="molecule type" value="Genomic_DNA"/>
</dbReference>
<dbReference type="PANTHER" id="PTHR24416:SF611">
    <property type="entry name" value="TYROSINE-PROTEIN KINASE TRANSMEMBRANE RECEPTOR ROR"/>
    <property type="match status" value="1"/>
</dbReference>
<dbReference type="InterPro" id="IPR017441">
    <property type="entry name" value="Protein_kinase_ATP_BS"/>
</dbReference>
<evidence type="ECO:0000256" key="4">
    <source>
        <dbReference type="PROSITE-ProRule" id="PRU00235"/>
    </source>
</evidence>
<protein>
    <recommendedName>
        <fullName evidence="6">Protein kinase domain-containing protein</fullName>
    </recommendedName>
</protein>
<dbReference type="SMART" id="SM00220">
    <property type="entry name" value="S_TKc"/>
    <property type="match status" value="1"/>
</dbReference>
<keyword evidence="8" id="KW-1185">Reference proteome</keyword>
<dbReference type="SUPFAM" id="SSF56112">
    <property type="entry name" value="Protein kinase-like (PK-like)"/>
    <property type="match status" value="1"/>
</dbReference>
<feature type="binding site" evidence="5">
    <location>
        <position position="444"/>
    </location>
    <ligand>
        <name>ATP</name>
        <dbReference type="ChEBI" id="CHEBI:30616"/>
    </ligand>
</feature>
<reference evidence="7 8" key="1">
    <citation type="submission" date="2024-04" db="EMBL/GenBank/DDBJ databases">
        <title>Tritrichomonas musculus Genome.</title>
        <authorList>
            <person name="Alves-Ferreira E."/>
            <person name="Grigg M."/>
            <person name="Lorenzi H."/>
            <person name="Galac M."/>
        </authorList>
    </citation>
    <scope>NUCLEOTIDE SEQUENCE [LARGE SCALE GENOMIC DNA]</scope>
    <source>
        <strain evidence="7 8">EAF2021</strain>
    </source>
</reference>